<dbReference type="STRING" id="1128398.Curi_c23870"/>
<dbReference type="Gene3D" id="3.30.1120.40">
    <property type="entry name" value="Stage V sporulation protein G"/>
    <property type="match status" value="1"/>
</dbReference>
<evidence type="ECO:0000313" key="5">
    <source>
        <dbReference type="EMBL" id="AFS79382.1"/>
    </source>
</evidence>
<dbReference type="eggNOG" id="COG2088">
    <property type="taxonomic scope" value="Bacteria"/>
</dbReference>
<protein>
    <recommendedName>
        <fullName evidence="4">Putative septation protein SpoVG</fullName>
    </recommendedName>
</protein>
<dbReference type="SUPFAM" id="SSF160537">
    <property type="entry name" value="SpoVG-like"/>
    <property type="match status" value="1"/>
</dbReference>
<name>K0B2P2_GOTA9</name>
<dbReference type="HAMAP" id="MF_00819">
    <property type="entry name" value="SpoVG"/>
    <property type="match status" value="1"/>
</dbReference>
<dbReference type="PATRIC" id="fig|1128398.3.peg.2462"/>
<comment type="function">
    <text evidence="4">Could be involved in septation.</text>
</comment>
<dbReference type="GO" id="GO:0000917">
    <property type="term" value="P:division septum assembly"/>
    <property type="evidence" value="ECO:0007669"/>
    <property type="project" value="UniProtKB-KW"/>
</dbReference>
<dbReference type="OrthoDB" id="9796286at2"/>
<keyword evidence="6" id="KW-1185">Reference proteome</keyword>
<comment type="similarity">
    <text evidence="4">Belongs to the SpoVG family.</text>
</comment>
<evidence type="ECO:0000256" key="3">
    <source>
        <dbReference type="ARBA" id="ARBA00023306"/>
    </source>
</evidence>
<dbReference type="Pfam" id="PF04026">
    <property type="entry name" value="SpoVG"/>
    <property type="match status" value="1"/>
</dbReference>
<dbReference type="EMBL" id="CP003326">
    <property type="protein sequence ID" value="AFS79382.1"/>
    <property type="molecule type" value="Genomic_DNA"/>
</dbReference>
<evidence type="ECO:0000313" key="6">
    <source>
        <dbReference type="Proteomes" id="UP000006094"/>
    </source>
</evidence>
<keyword evidence="2 4" id="KW-0717">Septation</keyword>
<dbReference type="Proteomes" id="UP000006094">
    <property type="component" value="Chromosome"/>
</dbReference>
<keyword evidence="1 4" id="KW-0132">Cell division</keyword>
<proteinExistence type="inferred from homology"/>
<dbReference type="GO" id="GO:0030435">
    <property type="term" value="P:sporulation resulting in formation of a cellular spore"/>
    <property type="evidence" value="ECO:0007669"/>
    <property type="project" value="InterPro"/>
</dbReference>
<dbReference type="RefSeq" id="WP_014968516.1">
    <property type="nucleotide sequence ID" value="NC_018664.1"/>
</dbReference>
<dbReference type="InterPro" id="IPR007170">
    <property type="entry name" value="SpoVG"/>
</dbReference>
<keyword evidence="3 4" id="KW-0131">Cell cycle</keyword>
<dbReference type="InterPro" id="IPR036751">
    <property type="entry name" value="SpoVG_sf"/>
</dbReference>
<gene>
    <name evidence="4 5" type="primary">spoVG</name>
    <name evidence="5" type="ordered locus">Curi_c23870</name>
</gene>
<evidence type="ECO:0000256" key="2">
    <source>
        <dbReference type="ARBA" id="ARBA00023210"/>
    </source>
</evidence>
<organism evidence="5 6">
    <name type="scientific">Gottschalkia acidurici (strain ATCC 7906 / DSM 604 / BCRC 14475 / CIP 104303 / KCTC 5404 / NCIMB 10678 / 9a)</name>
    <name type="common">Clostridium acidurici</name>
    <dbReference type="NCBI Taxonomy" id="1128398"/>
    <lineage>
        <taxon>Bacteria</taxon>
        <taxon>Bacillati</taxon>
        <taxon>Bacillota</taxon>
        <taxon>Tissierellia</taxon>
        <taxon>Tissierellales</taxon>
        <taxon>Gottschalkiaceae</taxon>
        <taxon>Gottschalkia</taxon>
    </lineage>
</organism>
<evidence type="ECO:0000256" key="1">
    <source>
        <dbReference type="ARBA" id="ARBA00022618"/>
    </source>
</evidence>
<dbReference type="PANTHER" id="PTHR38429">
    <property type="entry name" value="SEPTATION PROTEIN SPOVG-RELATED"/>
    <property type="match status" value="1"/>
</dbReference>
<accession>K0B2P2</accession>
<evidence type="ECO:0000256" key="4">
    <source>
        <dbReference type="HAMAP-Rule" id="MF_00819"/>
    </source>
</evidence>
<dbReference type="AlphaFoldDB" id="K0B2P2"/>
<dbReference type="PANTHER" id="PTHR38429:SF1">
    <property type="entry name" value="SEPTATION PROTEIN SPOVG-RELATED"/>
    <property type="match status" value="1"/>
</dbReference>
<dbReference type="HOGENOM" id="CLU_103669_2_0_9"/>
<dbReference type="KEGG" id="cad:Curi_c23870"/>
<sequence length="88" mass="10138">MKITDVRVRKITEDGKMKAIISITFDDAFVVHDIKVIEGQEGLFVAMPSRKMTDGEFRDIAHPIKQEMRSIIEEAVLKEYEKVLSEQN</sequence>
<dbReference type="NCBIfam" id="NF009749">
    <property type="entry name" value="PRK13259.1"/>
    <property type="match status" value="1"/>
</dbReference>
<reference evidence="5 6" key="1">
    <citation type="journal article" date="2012" name="PLoS ONE">
        <title>The purine-utilizing bacterium Clostridium acidurici 9a: a genome-guided metabolic reconsideration.</title>
        <authorList>
            <person name="Hartwich K."/>
            <person name="Poehlein A."/>
            <person name="Daniel R."/>
        </authorList>
    </citation>
    <scope>NUCLEOTIDE SEQUENCE [LARGE SCALE GENOMIC DNA]</scope>
    <source>
        <strain evidence="6">ATCC 7906 / DSM 604 / BCRC 14475 / CIP 104303 / KCTC 5404 / NCIMB 10678 / 9a</strain>
    </source>
</reference>